<comment type="subcellular location">
    <subcellularLocation>
        <location evidence="1">Membrane</location>
        <topology evidence="1">Multi-pass membrane protein</topology>
    </subcellularLocation>
</comment>
<feature type="transmembrane region" description="Helical" evidence="6">
    <location>
        <begin position="105"/>
        <end position="127"/>
    </location>
</feature>
<keyword evidence="4 6" id="KW-0472">Membrane</keyword>
<dbReference type="GO" id="GO:0016020">
    <property type="term" value="C:membrane"/>
    <property type="evidence" value="ECO:0007669"/>
    <property type="project" value="UniProtKB-SubCell"/>
</dbReference>
<dbReference type="InterPro" id="IPR052337">
    <property type="entry name" value="SAT4-like"/>
</dbReference>
<feature type="transmembrane region" description="Helical" evidence="6">
    <location>
        <begin position="224"/>
        <end position="244"/>
    </location>
</feature>
<organism evidence="8 9">
    <name type="scientific">Lophiotrema nucula</name>
    <dbReference type="NCBI Taxonomy" id="690887"/>
    <lineage>
        <taxon>Eukaryota</taxon>
        <taxon>Fungi</taxon>
        <taxon>Dikarya</taxon>
        <taxon>Ascomycota</taxon>
        <taxon>Pezizomycotina</taxon>
        <taxon>Dothideomycetes</taxon>
        <taxon>Pleosporomycetidae</taxon>
        <taxon>Pleosporales</taxon>
        <taxon>Lophiotremataceae</taxon>
        <taxon>Lophiotrema</taxon>
    </lineage>
</organism>
<evidence type="ECO:0000256" key="4">
    <source>
        <dbReference type="ARBA" id="ARBA00023136"/>
    </source>
</evidence>
<dbReference type="EMBL" id="ML977377">
    <property type="protein sequence ID" value="KAF2105569.1"/>
    <property type="molecule type" value="Genomic_DNA"/>
</dbReference>
<dbReference type="InterPro" id="IPR049326">
    <property type="entry name" value="Rhodopsin_dom_fungi"/>
</dbReference>
<reference evidence="8" key="1">
    <citation type="journal article" date="2020" name="Stud. Mycol.">
        <title>101 Dothideomycetes genomes: a test case for predicting lifestyles and emergence of pathogens.</title>
        <authorList>
            <person name="Haridas S."/>
            <person name="Albert R."/>
            <person name="Binder M."/>
            <person name="Bloem J."/>
            <person name="Labutti K."/>
            <person name="Salamov A."/>
            <person name="Andreopoulos B."/>
            <person name="Baker S."/>
            <person name="Barry K."/>
            <person name="Bills G."/>
            <person name="Bluhm B."/>
            <person name="Cannon C."/>
            <person name="Castanera R."/>
            <person name="Culley D."/>
            <person name="Daum C."/>
            <person name="Ezra D."/>
            <person name="Gonzalez J."/>
            <person name="Henrissat B."/>
            <person name="Kuo A."/>
            <person name="Liang C."/>
            <person name="Lipzen A."/>
            <person name="Lutzoni F."/>
            <person name="Magnuson J."/>
            <person name="Mondo S."/>
            <person name="Nolan M."/>
            <person name="Ohm R."/>
            <person name="Pangilinan J."/>
            <person name="Park H.-J."/>
            <person name="Ramirez L."/>
            <person name="Alfaro M."/>
            <person name="Sun H."/>
            <person name="Tritt A."/>
            <person name="Yoshinaga Y."/>
            <person name="Zwiers L.-H."/>
            <person name="Turgeon B."/>
            <person name="Goodwin S."/>
            <person name="Spatafora J."/>
            <person name="Crous P."/>
            <person name="Grigoriev I."/>
        </authorList>
    </citation>
    <scope>NUCLEOTIDE SEQUENCE</scope>
    <source>
        <strain evidence="8">CBS 627.86</strain>
    </source>
</reference>
<feature type="transmembrane region" description="Helical" evidence="6">
    <location>
        <begin position="256"/>
        <end position="281"/>
    </location>
</feature>
<sequence>MLLELPALEPPAGVVPNFDNPPARRDMALGITIPCLSVTVVVTLLRLYVKTFIVKKWHLEDWLLPVAFGFSIGLYTPVLHAYTVAPVVHQWDLRLRSIQPFQLDFHVGAIFYDVTMLALKACILIQFLRIFVPRGERNFTFWATHVLLWSNTIFYTIIVLIEIFGCHPMKKAWDPLVVGGHCVNAPITYLVEQTFNFVLDALILIWTQVIIWRLHMTIKKKMQLGVLFFAGLLACIAAGFSIYINVRIFTTTDQTYWAALMALATLPETTSGFLVLCLPVVPKFVKHIRTKYMTSSVKSSTPIRSFDTPERRSPRSWWHVSVDSISTKVTALGSRISSTPGSTVGLTRDGSLLRRNHPDTIIEEVKASDERPFAFGPREFSLQLPDCGDSIRSVGIGILRSSTHDSERILHAQPVYLYRPSGSRSDVEIGEQRK</sequence>
<evidence type="ECO:0000256" key="2">
    <source>
        <dbReference type="ARBA" id="ARBA00022692"/>
    </source>
</evidence>
<evidence type="ECO:0000313" key="9">
    <source>
        <dbReference type="Proteomes" id="UP000799770"/>
    </source>
</evidence>
<feature type="transmembrane region" description="Helical" evidence="6">
    <location>
        <begin position="194"/>
        <end position="212"/>
    </location>
</feature>
<evidence type="ECO:0000256" key="6">
    <source>
        <dbReference type="SAM" id="Phobius"/>
    </source>
</evidence>
<dbReference type="AlphaFoldDB" id="A0A6A5YE58"/>
<feature type="transmembrane region" description="Helical" evidence="6">
    <location>
        <begin position="139"/>
        <end position="161"/>
    </location>
</feature>
<feature type="transmembrane region" description="Helical" evidence="6">
    <location>
        <begin position="27"/>
        <end position="49"/>
    </location>
</feature>
<keyword evidence="3 6" id="KW-1133">Transmembrane helix</keyword>
<keyword evidence="9" id="KW-1185">Reference proteome</keyword>
<dbReference type="Proteomes" id="UP000799770">
    <property type="component" value="Unassembled WGS sequence"/>
</dbReference>
<evidence type="ECO:0000256" key="1">
    <source>
        <dbReference type="ARBA" id="ARBA00004141"/>
    </source>
</evidence>
<gene>
    <name evidence="8" type="ORF">BDV96DRAFT_509151</name>
</gene>
<evidence type="ECO:0000313" key="8">
    <source>
        <dbReference type="EMBL" id="KAF2105569.1"/>
    </source>
</evidence>
<name>A0A6A5YE58_9PLEO</name>
<keyword evidence="2 6" id="KW-0812">Transmembrane</keyword>
<dbReference type="Pfam" id="PF20684">
    <property type="entry name" value="Fung_rhodopsin"/>
    <property type="match status" value="1"/>
</dbReference>
<dbReference type="PANTHER" id="PTHR33048">
    <property type="entry name" value="PTH11-LIKE INTEGRAL MEMBRANE PROTEIN (AFU_ORTHOLOGUE AFUA_5G11245)"/>
    <property type="match status" value="1"/>
</dbReference>
<evidence type="ECO:0000256" key="5">
    <source>
        <dbReference type="ARBA" id="ARBA00038359"/>
    </source>
</evidence>
<protein>
    <recommendedName>
        <fullName evidence="7">Rhodopsin domain-containing protein</fullName>
    </recommendedName>
</protein>
<feature type="transmembrane region" description="Helical" evidence="6">
    <location>
        <begin position="61"/>
        <end position="85"/>
    </location>
</feature>
<comment type="similarity">
    <text evidence="5">Belongs to the SAT4 family.</text>
</comment>
<feature type="domain" description="Rhodopsin" evidence="7">
    <location>
        <begin position="45"/>
        <end position="285"/>
    </location>
</feature>
<accession>A0A6A5YE58</accession>
<evidence type="ECO:0000259" key="7">
    <source>
        <dbReference type="Pfam" id="PF20684"/>
    </source>
</evidence>
<evidence type="ECO:0000256" key="3">
    <source>
        <dbReference type="ARBA" id="ARBA00022989"/>
    </source>
</evidence>
<dbReference type="PANTHER" id="PTHR33048:SF47">
    <property type="entry name" value="INTEGRAL MEMBRANE PROTEIN-RELATED"/>
    <property type="match status" value="1"/>
</dbReference>
<dbReference type="OrthoDB" id="4682787at2759"/>
<proteinExistence type="inferred from homology"/>